<keyword evidence="1" id="KW-0812">Transmembrane</keyword>
<keyword evidence="1" id="KW-1133">Transmembrane helix</keyword>
<accession>A0AAV7UCA2</accession>
<dbReference type="AlphaFoldDB" id="A0AAV7UCA2"/>
<name>A0AAV7UCA2_PLEWA</name>
<keyword evidence="1" id="KW-0472">Membrane</keyword>
<sequence>MAAVRRCEAALGLALASRLHHGSSLVLDAPAADCGGCSPPLLHAPGSREGLKFGGRSHVEPLAGGGFAGPGRQGSRRLLLPRIAYFGLPAGLGIWGALLLP</sequence>
<organism evidence="2 3">
    <name type="scientific">Pleurodeles waltl</name>
    <name type="common">Iberian ribbed newt</name>
    <dbReference type="NCBI Taxonomy" id="8319"/>
    <lineage>
        <taxon>Eukaryota</taxon>
        <taxon>Metazoa</taxon>
        <taxon>Chordata</taxon>
        <taxon>Craniata</taxon>
        <taxon>Vertebrata</taxon>
        <taxon>Euteleostomi</taxon>
        <taxon>Amphibia</taxon>
        <taxon>Batrachia</taxon>
        <taxon>Caudata</taxon>
        <taxon>Salamandroidea</taxon>
        <taxon>Salamandridae</taxon>
        <taxon>Pleurodelinae</taxon>
        <taxon>Pleurodeles</taxon>
    </lineage>
</organism>
<feature type="transmembrane region" description="Helical" evidence="1">
    <location>
        <begin position="83"/>
        <end position="100"/>
    </location>
</feature>
<dbReference type="Proteomes" id="UP001066276">
    <property type="component" value="Chromosome 3_1"/>
</dbReference>
<evidence type="ECO:0000256" key="1">
    <source>
        <dbReference type="SAM" id="Phobius"/>
    </source>
</evidence>
<keyword evidence="3" id="KW-1185">Reference proteome</keyword>
<protein>
    <submittedName>
        <fullName evidence="2">Uncharacterized protein</fullName>
    </submittedName>
</protein>
<proteinExistence type="predicted"/>
<reference evidence="2" key="1">
    <citation type="journal article" date="2022" name="bioRxiv">
        <title>Sequencing and chromosome-scale assembly of the giantPleurodeles waltlgenome.</title>
        <authorList>
            <person name="Brown T."/>
            <person name="Elewa A."/>
            <person name="Iarovenko S."/>
            <person name="Subramanian E."/>
            <person name="Araus A.J."/>
            <person name="Petzold A."/>
            <person name="Susuki M."/>
            <person name="Suzuki K.-i.T."/>
            <person name="Hayashi T."/>
            <person name="Toyoda A."/>
            <person name="Oliveira C."/>
            <person name="Osipova E."/>
            <person name="Leigh N.D."/>
            <person name="Simon A."/>
            <person name="Yun M.H."/>
        </authorList>
    </citation>
    <scope>NUCLEOTIDE SEQUENCE</scope>
    <source>
        <strain evidence="2">20211129_DDA</strain>
        <tissue evidence="2">Liver</tissue>
    </source>
</reference>
<comment type="caution">
    <text evidence="2">The sequence shown here is derived from an EMBL/GenBank/DDBJ whole genome shotgun (WGS) entry which is preliminary data.</text>
</comment>
<dbReference type="EMBL" id="JANPWB010000005">
    <property type="protein sequence ID" value="KAJ1186565.1"/>
    <property type="molecule type" value="Genomic_DNA"/>
</dbReference>
<evidence type="ECO:0000313" key="3">
    <source>
        <dbReference type="Proteomes" id="UP001066276"/>
    </source>
</evidence>
<gene>
    <name evidence="2" type="ORF">NDU88_003346</name>
</gene>
<evidence type="ECO:0000313" key="2">
    <source>
        <dbReference type="EMBL" id="KAJ1186565.1"/>
    </source>
</evidence>